<reference evidence="1 2" key="1">
    <citation type="submission" date="2020-07" db="EMBL/GenBank/DDBJ databases">
        <title>Genomic Encyclopedia of Type Strains, Phase IV (KMG-IV): sequencing the most valuable type-strain genomes for metagenomic binning, comparative biology and taxonomic classification.</title>
        <authorList>
            <person name="Goeker M."/>
        </authorList>
    </citation>
    <scope>NUCLEOTIDE SEQUENCE [LARGE SCALE GENOMIC DNA]</scope>
    <source>
        <strain evidence="1 2">DSM 15730</strain>
    </source>
</reference>
<accession>A0A7V9Z9E5</accession>
<dbReference type="PANTHER" id="PTHR38433:SF1">
    <property type="entry name" value="DUF1641 DOMAIN-CONTAINING PROTEIN"/>
    <property type="match status" value="1"/>
</dbReference>
<proteinExistence type="predicted"/>
<evidence type="ECO:0000313" key="2">
    <source>
        <dbReference type="Proteomes" id="UP000523087"/>
    </source>
</evidence>
<gene>
    <name evidence="1" type="ORF">HNR31_003333</name>
</gene>
<name>A0A7V9Z9E5_9BACL</name>
<keyword evidence="2" id="KW-1185">Reference proteome</keyword>
<dbReference type="EMBL" id="JACDUT010000013">
    <property type="protein sequence ID" value="MBA2876515.1"/>
    <property type="molecule type" value="Genomic_DNA"/>
</dbReference>
<dbReference type="Proteomes" id="UP000523087">
    <property type="component" value="Unassembled WGS sequence"/>
</dbReference>
<comment type="caution">
    <text evidence="1">The sequence shown here is derived from an EMBL/GenBank/DDBJ whole genome shotgun (WGS) entry which is preliminary data.</text>
</comment>
<dbReference type="InterPro" id="IPR012440">
    <property type="entry name" value="DUF1641"/>
</dbReference>
<dbReference type="RefSeq" id="WP_181557203.1">
    <property type="nucleotide sequence ID" value="NZ_JACDUT010000013.1"/>
</dbReference>
<evidence type="ECO:0000313" key="1">
    <source>
        <dbReference type="EMBL" id="MBA2876515.1"/>
    </source>
</evidence>
<organism evidence="1 2">
    <name type="scientific">Thermaerobacillus caldiproteolyticus</name>
    <dbReference type="NCBI Taxonomy" id="247480"/>
    <lineage>
        <taxon>Bacteria</taxon>
        <taxon>Bacillati</taxon>
        <taxon>Bacillota</taxon>
        <taxon>Bacilli</taxon>
        <taxon>Bacillales</taxon>
        <taxon>Anoxybacillaceae</taxon>
        <taxon>Thermaerobacillus</taxon>
    </lineage>
</organism>
<protein>
    <submittedName>
        <fullName evidence="1">Uncharacterized protein YjgD (DUF1641 family)</fullName>
    </submittedName>
</protein>
<dbReference type="PANTHER" id="PTHR38433">
    <property type="match status" value="1"/>
</dbReference>
<sequence>MAKPITTIRKQEMTEKEKRKKTIEELKALLSEKEPAVSEILNILQELHESGILEAIYAMLKAKEDIAKILIEQANRKPVTTLVNNLMELSGVLTKIDPGITTKFLQSTALGITEAYEQLQTNGKKITLFELLSILRDPDVNRAIRFIISLLKGIGKGLKEV</sequence>
<dbReference type="Pfam" id="PF07849">
    <property type="entry name" value="DUF1641"/>
    <property type="match status" value="1"/>
</dbReference>
<dbReference type="AlphaFoldDB" id="A0A7V9Z9E5"/>